<dbReference type="Proteomes" id="UP001140272">
    <property type="component" value="Unassembled WGS sequence"/>
</dbReference>
<protein>
    <submittedName>
        <fullName evidence="3">DUF4157 domain-containing protein</fullName>
    </submittedName>
</protein>
<name>A0A9X2YAE5_9MYCO</name>
<sequence length="398" mass="41900">MESRFGYDFSSVKIHTDPTARESANAARALAYTVNSDIVLGPRAPREDSPAGQRLLAHELAHIVQRHETGTVGVPQPSQADNDADRIATEFADTELPLRVMRTPPAVLARQAIPGSQPTAPKVEVTAESGRTVVLVNGVPIAETKTAVKDVVVYSKWTPDGLGVRVLVPDGQDVFLIRSAQATAALQAAATQYRVDVGNIVTAQAPKGELDTPGPGQSLRITDSMTGERPKPPARKPTLPPKTPPPPPKPPETASPAPVPSPTPSGPPIQLFRPSTPSLDLPPEARYGKRPAEYDAAEQRIRGIVRDAMAGKPSIPPPIAGVDKVSLLDLAKRVVADAVKPLIGGLPKDMQKLVLDKLDGAVESGVKGALESALDATKLDAVTKGAILRAADAGMRVK</sequence>
<evidence type="ECO:0000313" key="3">
    <source>
        <dbReference type="EMBL" id="MCV7070128.1"/>
    </source>
</evidence>
<dbReference type="Pfam" id="PF13699">
    <property type="entry name" value="eCIS_core"/>
    <property type="match status" value="1"/>
</dbReference>
<feature type="domain" description="eCIS core" evidence="2">
    <location>
        <begin position="1"/>
        <end position="69"/>
    </location>
</feature>
<reference evidence="3" key="1">
    <citation type="submission" date="2020-07" db="EMBL/GenBank/DDBJ databases">
        <authorList>
            <person name="Pettersson B.M.F."/>
            <person name="Behra P.R.K."/>
            <person name="Ramesh M."/>
            <person name="Das S."/>
            <person name="Dasgupta S."/>
            <person name="Kirsebom L.A."/>
        </authorList>
    </citation>
    <scope>NUCLEOTIDE SEQUENCE</scope>
    <source>
        <strain evidence="3">DSM 45406</strain>
    </source>
</reference>
<feature type="region of interest" description="Disordered" evidence="1">
    <location>
        <begin position="205"/>
        <end position="294"/>
    </location>
</feature>
<reference evidence="3" key="2">
    <citation type="journal article" date="2022" name="BMC Genomics">
        <title>Comparative genome analysis of mycobacteria focusing on tRNA and non-coding RNA.</title>
        <authorList>
            <person name="Behra P.R.K."/>
            <person name="Pettersson B.M.F."/>
            <person name="Ramesh M."/>
            <person name="Das S."/>
            <person name="Dasgupta S."/>
            <person name="Kirsebom L.A."/>
        </authorList>
    </citation>
    <scope>NUCLEOTIDE SEQUENCE</scope>
    <source>
        <strain evidence="3">DSM 45406</strain>
    </source>
</reference>
<dbReference type="AlphaFoldDB" id="A0A9X2YAE5"/>
<dbReference type="EMBL" id="JACKRN010000222">
    <property type="protein sequence ID" value="MCV7070128.1"/>
    <property type="molecule type" value="Genomic_DNA"/>
</dbReference>
<proteinExistence type="predicted"/>
<comment type="caution">
    <text evidence="3">The sequence shown here is derived from an EMBL/GenBank/DDBJ whole genome shotgun (WGS) entry which is preliminary data.</text>
</comment>
<accession>A0A9X2YAE5</accession>
<organism evidence="3 4">
    <name type="scientific">Mycolicibacterium rufum</name>
    <dbReference type="NCBI Taxonomy" id="318424"/>
    <lineage>
        <taxon>Bacteria</taxon>
        <taxon>Bacillati</taxon>
        <taxon>Actinomycetota</taxon>
        <taxon>Actinomycetes</taxon>
        <taxon>Mycobacteriales</taxon>
        <taxon>Mycobacteriaceae</taxon>
        <taxon>Mycolicibacterium</taxon>
    </lineage>
</organism>
<evidence type="ECO:0000256" key="1">
    <source>
        <dbReference type="SAM" id="MobiDB-lite"/>
    </source>
</evidence>
<feature type="compositionally biased region" description="Pro residues" evidence="1">
    <location>
        <begin position="238"/>
        <end position="267"/>
    </location>
</feature>
<evidence type="ECO:0000259" key="2">
    <source>
        <dbReference type="Pfam" id="PF13699"/>
    </source>
</evidence>
<gene>
    <name evidence="3" type="ORF">H7H73_06095</name>
</gene>
<evidence type="ECO:0000313" key="4">
    <source>
        <dbReference type="Proteomes" id="UP001140272"/>
    </source>
</evidence>
<dbReference type="InterPro" id="IPR025295">
    <property type="entry name" value="eCIS_core_dom"/>
</dbReference>